<name>A0A177A2G2_9PEZI</name>
<dbReference type="PANTHER" id="PTHR10655:SF17">
    <property type="entry name" value="LYSOPHOSPHOLIPASE-LIKE PROTEIN 1"/>
    <property type="match status" value="1"/>
</dbReference>
<evidence type="ECO:0000313" key="14">
    <source>
        <dbReference type="EMBL" id="OAF55124.2"/>
    </source>
</evidence>
<proteinExistence type="inferred from homology"/>
<evidence type="ECO:0000259" key="13">
    <source>
        <dbReference type="Pfam" id="PF02230"/>
    </source>
</evidence>
<comment type="subcellular location">
    <subcellularLocation>
        <location evidence="1">Cytoplasm</location>
    </subcellularLocation>
</comment>
<evidence type="ECO:0000256" key="5">
    <source>
        <dbReference type="ARBA" id="ARBA00022487"/>
    </source>
</evidence>
<dbReference type="Pfam" id="PF02230">
    <property type="entry name" value="Abhydrolase_2"/>
    <property type="match status" value="1"/>
</dbReference>
<evidence type="ECO:0000256" key="9">
    <source>
        <dbReference type="ARBA" id="ARBA00023098"/>
    </source>
</evidence>
<dbReference type="SUPFAM" id="SSF53474">
    <property type="entry name" value="alpha/beta-Hydrolases"/>
    <property type="match status" value="1"/>
</dbReference>
<evidence type="ECO:0000256" key="2">
    <source>
        <dbReference type="ARBA" id="ARBA00006499"/>
    </source>
</evidence>
<comment type="similarity">
    <text evidence="2">Belongs to the AB hydrolase superfamily. AB hydrolase 2 family.</text>
</comment>
<evidence type="ECO:0000256" key="7">
    <source>
        <dbReference type="ARBA" id="ARBA00022801"/>
    </source>
</evidence>
<dbReference type="InterPro" id="IPR050565">
    <property type="entry name" value="LYPA1-2/EST-like"/>
</dbReference>
<dbReference type="GO" id="GO:0008474">
    <property type="term" value="F:palmitoyl-(protein) hydrolase activity"/>
    <property type="evidence" value="ECO:0007669"/>
    <property type="project" value="UniProtKB-EC"/>
</dbReference>
<dbReference type="InterPro" id="IPR029058">
    <property type="entry name" value="AB_hydrolase_fold"/>
</dbReference>
<dbReference type="Gene3D" id="3.40.50.1820">
    <property type="entry name" value="alpha/beta hydrolase"/>
    <property type="match status" value="1"/>
</dbReference>
<keyword evidence="8" id="KW-0276">Fatty acid metabolism</keyword>
<evidence type="ECO:0000256" key="1">
    <source>
        <dbReference type="ARBA" id="ARBA00004496"/>
    </source>
</evidence>
<gene>
    <name evidence="14" type="ORF">VC83_08396</name>
</gene>
<dbReference type="GeneID" id="36291437"/>
<evidence type="ECO:0000256" key="4">
    <source>
        <dbReference type="ARBA" id="ARBA00014923"/>
    </source>
</evidence>
<dbReference type="EMBL" id="KV441411">
    <property type="protein sequence ID" value="OAF55124.2"/>
    <property type="molecule type" value="Genomic_DNA"/>
</dbReference>
<keyword evidence="6" id="KW-0963">Cytoplasm</keyword>
<dbReference type="OrthoDB" id="2418081at2759"/>
<dbReference type="AlphaFoldDB" id="A0A177A2G2"/>
<reference evidence="14" key="1">
    <citation type="submission" date="2016-03" db="EMBL/GenBank/DDBJ databases">
        <title>Updated assembly of Pseudogymnoascus destructans, the fungus causing white-nose syndrome of bats.</title>
        <authorList>
            <person name="Palmer J.M."/>
            <person name="Drees K.P."/>
            <person name="Foster J.T."/>
            <person name="Lindner D.L."/>
        </authorList>
    </citation>
    <scope>NUCLEOTIDE SEQUENCE [LARGE SCALE GENOMIC DNA]</scope>
    <source>
        <strain evidence="14">20631-21</strain>
    </source>
</reference>
<keyword evidence="9" id="KW-0443">Lipid metabolism</keyword>
<evidence type="ECO:0000256" key="3">
    <source>
        <dbReference type="ARBA" id="ARBA00012423"/>
    </source>
</evidence>
<protein>
    <recommendedName>
        <fullName evidence="4">Acyl-protein thioesterase 1</fullName>
        <ecNumber evidence="3">3.1.2.22</ecNumber>
    </recommendedName>
    <alternativeName>
        <fullName evidence="11">Palmitoyl-protein hydrolase</fullName>
    </alternativeName>
</protein>
<keyword evidence="7" id="KW-0378">Hydrolase</keyword>
<comment type="catalytic activity">
    <reaction evidence="12">
        <text>S-hexadecanoyl-L-cysteinyl-[protein] + H2O = L-cysteinyl-[protein] + hexadecanoate + H(+)</text>
        <dbReference type="Rhea" id="RHEA:19233"/>
        <dbReference type="Rhea" id="RHEA-COMP:10131"/>
        <dbReference type="Rhea" id="RHEA-COMP:11032"/>
        <dbReference type="ChEBI" id="CHEBI:7896"/>
        <dbReference type="ChEBI" id="CHEBI:15377"/>
        <dbReference type="ChEBI" id="CHEBI:15378"/>
        <dbReference type="ChEBI" id="CHEBI:29950"/>
        <dbReference type="ChEBI" id="CHEBI:74151"/>
        <dbReference type="EC" id="3.1.2.22"/>
    </reaction>
</comment>
<evidence type="ECO:0000256" key="11">
    <source>
        <dbReference type="ARBA" id="ARBA00031195"/>
    </source>
</evidence>
<dbReference type="GO" id="GO:0006631">
    <property type="term" value="P:fatty acid metabolic process"/>
    <property type="evidence" value="ECO:0007669"/>
    <property type="project" value="UniProtKB-KW"/>
</dbReference>
<organism evidence="14">
    <name type="scientific">Pseudogymnoascus destructans</name>
    <dbReference type="NCBI Taxonomy" id="655981"/>
    <lineage>
        <taxon>Eukaryota</taxon>
        <taxon>Fungi</taxon>
        <taxon>Dikarya</taxon>
        <taxon>Ascomycota</taxon>
        <taxon>Pezizomycotina</taxon>
        <taxon>Leotiomycetes</taxon>
        <taxon>Thelebolales</taxon>
        <taxon>Thelebolaceae</taxon>
        <taxon>Pseudogymnoascus</taxon>
    </lineage>
</organism>
<evidence type="ECO:0000256" key="10">
    <source>
        <dbReference type="ARBA" id="ARBA00029392"/>
    </source>
</evidence>
<accession>A0A177A2G2</accession>
<evidence type="ECO:0000256" key="12">
    <source>
        <dbReference type="ARBA" id="ARBA00047337"/>
    </source>
</evidence>
<dbReference type="RefSeq" id="XP_024320426.1">
    <property type="nucleotide sequence ID" value="XM_024471948.1"/>
</dbReference>
<dbReference type="Proteomes" id="UP000077154">
    <property type="component" value="Unassembled WGS sequence"/>
</dbReference>
<dbReference type="EC" id="3.1.2.22" evidence="3"/>
<dbReference type="VEuPathDB" id="FungiDB:GMDG_08598"/>
<evidence type="ECO:0000256" key="6">
    <source>
        <dbReference type="ARBA" id="ARBA00022490"/>
    </source>
</evidence>
<evidence type="ECO:0000256" key="8">
    <source>
        <dbReference type="ARBA" id="ARBA00022832"/>
    </source>
</evidence>
<dbReference type="PANTHER" id="PTHR10655">
    <property type="entry name" value="LYSOPHOSPHOLIPASE-RELATED"/>
    <property type="match status" value="1"/>
</dbReference>
<dbReference type="FunFam" id="3.40.50.1820:FF:000010">
    <property type="entry name" value="Acyl-protein thioesterase 2"/>
    <property type="match status" value="1"/>
</dbReference>
<feature type="domain" description="Phospholipase/carboxylesterase/thioesterase" evidence="13">
    <location>
        <begin position="9"/>
        <end position="223"/>
    </location>
</feature>
<sequence>MSAPLAVPAMNRHTATVIFLHGLGDQGAGWIDLAVNWRRRQKFTETKFIFPNAPSIPITLNGGMRMPGWYDIKAIDDFSTEEDEAGIMRSRTTIHRLIDAEIAAGISSERIIIGGFSQGGGMSLLSGATCEHKLGGIVSLSGYMLLKNKFKDLVPEGNPNKDTEIFMGHGDQDPLVLTEWGKMTAEKMSELGWKVDLKIYPGLKHSAAPKEIDDFEDYLHVWIPDLEEEPAQ</sequence>
<dbReference type="GO" id="GO:0005737">
    <property type="term" value="C:cytoplasm"/>
    <property type="evidence" value="ECO:0007669"/>
    <property type="project" value="UniProtKB-SubCell"/>
</dbReference>
<dbReference type="InterPro" id="IPR003140">
    <property type="entry name" value="PLipase/COase/thioEstase"/>
</dbReference>
<dbReference type="eggNOG" id="KOG2112">
    <property type="taxonomic scope" value="Eukaryota"/>
</dbReference>
<keyword evidence="5" id="KW-0719">Serine esterase</keyword>
<comment type="function">
    <text evidence="10">Hydrolyzes fatty acids from S-acylated cysteine residues in proteins with a strong preference for palmitoylated G-alpha proteins over other acyl substrates. Mediates the deacylation of G-alpha proteins such as GPA1 in vivo, but has weak or no activity toward palmitoylated Ras proteins. Has weak lysophospholipase activity in vitro; however such activity may not exist in vivo.</text>
</comment>
<dbReference type="GO" id="GO:0052689">
    <property type="term" value="F:carboxylic ester hydrolase activity"/>
    <property type="evidence" value="ECO:0007669"/>
    <property type="project" value="UniProtKB-KW"/>
</dbReference>